<dbReference type="InterPro" id="IPR050586">
    <property type="entry name" value="CPA3_Na-H_Antiporter_D"/>
</dbReference>
<evidence type="ECO:0000256" key="4">
    <source>
        <dbReference type="ARBA" id="ARBA00022692"/>
    </source>
</evidence>
<feature type="transmembrane region" description="Helical" evidence="8">
    <location>
        <begin position="295"/>
        <end position="317"/>
    </location>
</feature>
<feature type="transmembrane region" description="Helical" evidence="8">
    <location>
        <begin position="352"/>
        <end position="372"/>
    </location>
</feature>
<proteinExistence type="inferred from homology"/>
<feature type="transmembrane region" description="Helical" evidence="8">
    <location>
        <begin position="55"/>
        <end position="75"/>
    </location>
</feature>
<feature type="domain" description="NADH:quinone oxidoreductase/Mrp antiporter transmembrane" evidence="9">
    <location>
        <begin position="151"/>
        <end position="442"/>
    </location>
</feature>
<evidence type="ECO:0000256" key="3">
    <source>
        <dbReference type="ARBA" id="ARBA00022475"/>
    </source>
</evidence>
<feature type="transmembrane region" description="Helical" evidence="8">
    <location>
        <begin position="263"/>
        <end position="289"/>
    </location>
</feature>
<dbReference type="InterPro" id="IPR003918">
    <property type="entry name" value="NADH_UbQ_OxRdtase"/>
</dbReference>
<evidence type="ECO:0000256" key="7">
    <source>
        <dbReference type="RuleBase" id="RU000320"/>
    </source>
</evidence>
<feature type="transmembrane region" description="Helical" evidence="8">
    <location>
        <begin position="155"/>
        <end position="173"/>
    </location>
</feature>
<keyword evidence="10" id="KW-0456">Lyase</keyword>
<accession>A0A5E8GZW3</accession>
<evidence type="ECO:0000256" key="6">
    <source>
        <dbReference type="ARBA" id="ARBA00023136"/>
    </source>
</evidence>
<dbReference type="PANTHER" id="PTHR42703">
    <property type="entry name" value="NADH DEHYDROGENASE"/>
    <property type="match status" value="1"/>
</dbReference>
<comment type="caution">
    <text evidence="10">The sequence shown here is derived from an EMBL/GenBank/DDBJ whole genome shotgun (WGS) entry which is preliminary data.</text>
</comment>
<evidence type="ECO:0000259" key="9">
    <source>
        <dbReference type="Pfam" id="PF00361"/>
    </source>
</evidence>
<keyword evidence="4 7" id="KW-0812">Transmembrane</keyword>
<feature type="transmembrane region" description="Helical" evidence="8">
    <location>
        <begin position="185"/>
        <end position="210"/>
    </location>
</feature>
<gene>
    <name evidence="10" type="ORF">SADFL11_2472</name>
</gene>
<keyword evidence="5 8" id="KW-1133">Transmembrane helix</keyword>
<evidence type="ECO:0000313" key="11">
    <source>
        <dbReference type="Proteomes" id="UP000004703"/>
    </source>
</evidence>
<dbReference type="Pfam" id="PF00361">
    <property type="entry name" value="Proton_antipo_M"/>
    <property type="match status" value="1"/>
</dbReference>
<evidence type="ECO:0000256" key="8">
    <source>
        <dbReference type="SAM" id="Phobius"/>
    </source>
</evidence>
<comment type="similarity">
    <text evidence="2">Belongs to the CPA3 antiporters (TC 2.A.63) subunit D family.</text>
</comment>
<dbReference type="RefSeq" id="WP_008192944.1">
    <property type="nucleotide sequence ID" value="NZ_CM011002.1"/>
</dbReference>
<dbReference type="GO" id="GO:0016829">
    <property type="term" value="F:lyase activity"/>
    <property type="evidence" value="ECO:0007669"/>
    <property type="project" value="UniProtKB-KW"/>
</dbReference>
<evidence type="ECO:0000313" key="10">
    <source>
        <dbReference type="EMBL" id="EEE45183.1"/>
    </source>
</evidence>
<keyword evidence="3" id="KW-1003">Cell membrane</keyword>
<feature type="transmembrane region" description="Helical" evidence="8">
    <location>
        <begin position="431"/>
        <end position="456"/>
    </location>
</feature>
<organism evidence="10 11">
    <name type="scientific">Roseibium alexandrii (strain DSM 17067 / NCIMB 14079 / DFL-11)</name>
    <name type="common">Labrenzia alexandrii</name>
    <dbReference type="NCBI Taxonomy" id="244592"/>
    <lineage>
        <taxon>Bacteria</taxon>
        <taxon>Pseudomonadati</taxon>
        <taxon>Pseudomonadota</taxon>
        <taxon>Alphaproteobacteria</taxon>
        <taxon>Hyphomicrobiales</taxon>
        <taxon>Stappiaceae</taxon>
        <taxon>Roseibium</taxon>
    </lineage>
</organism>
<feature type="transmembrane region" description="Helical" evidence="8">
    <location>
        <begin position="324"/>
        <end position="346"/>
    </location>
</feature>
<feature type="transmembrane region" description="Helical" evidence="8">
    <location>
        <begin position="95"/>
        <end position="118"/>
    </location>
</feature>
<evidence type="ECO:0000256" key="1">
    <source>
        <dbReference type="ARBA" id="ARBA00004651"/>
    </source>
</evidence>
<dbReference type="EMBL" id="ACCU02000001">
    <property type="protein sequence ID" value="EEE45183.1"/>
    <property type="molecule type" value="Genomic_DNA"/>
</dbReference>
<feature type="transmembrane region" description="Helical" evidence="8">
    <location>
        <begin position="26"/>
        <end position="43"/>
    </location>
</feature>
<dbReference type="GO" id="GO:0008137">
    <property type="term" value="F:NADH dehydrogenase (ubiquinone) activity"/>
    <property type="evidence" value="ECO:0007669"/>
    <property type="project" value="InterPro"/>
</dbReference>
<dbReference type="GO" id="GO:0042773">
    <property type="term" value="P:ATP synthesis coupled electron transport"/>
    <property type="evidence" value="ECO:0007669"/>
    <property type="project" value="InterPro"/>
</dbReference>
<evidence type="ECO:0000256" key="2">
    <source>
        <dbReference type="ARBA" id="ARBA00005346"/>
    </source>
</evidence>
<dbReference type="NCBIfam" id="NF009306">
    <property type="entry name" value="PRK12663.1"/>
    <property type="match status" value="1"/>
</dbReference>
<dbReference type="PRINTS" id="PR01437">
    <property type="entry name" value="NUOXDRDTASE4"/>
</dbReference>
<dbReference type="PANTHER" id="PTHR42703:SF1">
    <property type="entry name" value="NA(+)_H(+) ANTIPORTER SUBUNIT D1"/>
    <property type="match status" value="1"/>
</dbReference>
<feature type="transmembrane region" description="Helical" evidence="8">
    <location>
        <begin position="491"/>
        <end position="508"/>
    </location>
</feature>
<dbReference type="InterPro" id="IPR001750">
    <property type="entry name" value="ND/Mrp_TM"/>
</dbReference>
<reference evidence="10 11" key="2">
    <citation type="submission" date="2013-04" db="EMBL/GenBank/DDBJ databases">
        <authorList>
            <person name="Fiebig A."/>
            <person name="Pradella S."/>
            <person name="Wagner-Doebler I."/>
        </authorList>
    </citation>
    <scope>NUCLEOTIDE SEQUENCE [LARGE SCALE GENOMIC DNA]</scope>
    <source>
        <strain evidence="11">DSM 17067 / NCIMB 14079 / DFL-11</strain>
    </source>
</reference>
<feature type="transmembrane region" description="Helical" evidence="8">
    <location>
        <begin position="230"/>
        <end position="254"/>
    </location>
</feature>
<comment type="subcellular location">
    <subcellularLocation>
        <location evidence="1">Cell membrane</location>
        <topology evidence="1">Multi-pass membrane protein</topology>
    </subcellularLocation>
    <subcellularLocation>
        <location evidence="7">Membrane</location>
        <topology evidence="7">Multi-pass membrane protein</topology>
    </subcellularLocation>
</comment>
<name>A0A5E8GZW3_ROSAD</name>
<sequence length="538" mass="56364">MASTYSSEKVDYSAAMNLEPVAAADWLIVAPVLVSLIGGAVCLMMRKNTDAQPKLAMIFLALLVLVNFGLLIRVLDQGVITMVMGGWLPPFGIAFTVDALGATLSLIASIVAFCAGLYGIVTVGATGRRYGFYPFLVLLMAGVCGAFLTGDIFNLYVWFEVLLISSYGMLVLGNEKPQLDGALKYGVLNLIGTNFFLIGTGMIYGVFGTLNMADIAIKMSELDSPASGTLLTIAVLYFLAFAMKAAAFPVNFWLPASYHTPNIVVSAVFAGLLTKVGVYALMRIFVLIMPGSREALADLFAIVAILTLMTGAFGALAQSELRRLLGYLVIAGIGSMLAGIAVGTTLALSGAIFYAVHSIIVMTALYMASGIVNMMSGTYDLRQLGGLYQRNVAFAAVFLVLAFAVSGLPPFSGFWPKVLLVDAAFADGRALLGAAILLSGFLTTIAMGRVWIYAFWRGGPEGTPDGESAGPGAAAAAAIAGGGAAGLAGPAVWLPLGILTAMIVYFGLQPEWMLELSTRGAVGLVEPRGYLRSVFGGL</sequence>
<feature type="transmembrane region" description="Helical" evidence="8">
    <location>
        <begin position="392"/>
        <end position="411"/>
    </location>
</feature>
<keyword evidence="6 8" id="KW-0472">Membrane</keyword>
<feature type="transmembrane region" description="Helical" evidence="8">
    <location>
        <begin position="130"/>
        <end position="149"/>
    </location>
</feature>
<dbReference type="GO" id="GO:0005886">
    <property type="term" value="C:plasma membrane"/>
    <property type="evidence" value="ECO:0007669"/>
    <property type="project" value="UniProtKB-SubCell"/>
</dbReference>
<evidence type="ECO:0000256" key="5">
    <source>
        <dbReference type="ARBA" id="ARBA00022989"/>
    </source>
</evidence>
<dbReference type="AlphaFoldDB" id="A0A5E8GZW3"/>
<reference evidence="10 11" key="1">
    <citation type="submission" date="2008-01" db="EMBL/GenBank/DDBJ databases">
        <authorList>
            <person name="Wagner-Dobler I."/>
            <person name="Ferriera S."/>
            <person name="Johnson J."/>
            <person name="Kravitz S."/>
            <person name="Beeson K."/>
            <person name="Sutton G."/>
            <person name="Rogers Y.-H."/>
            <person name="Friedman R."/>
            <person name="Frazier M."/>
            <person name="Venter J.C."/>
        </authorList>
    </citation>
    <scope>NUCLEOTIDE SEQUENCE [LARGE SCALE GENOMIC DNA]</scope>
    <source>
        <strain evidence="11">DSM 17067 / NCIMB 14079 / DFL-11</strain>
    </source>
</reference>
<dbReference type="Proteomes" id="UP000004703">
    <property type="component" value="Chromosome"/>
</dbReference>
<protein>
    <submittedName>
        <fullName evidence="10">Formate hydrogenlyase subunit 3/Multisubunit Na+/H+ antiporter, MnhD subunit</fullName>
    </submittedName>
</protein>